<dbReference type="OrthoDB" id="9890163at2"/>
<name>A0A429X1N9_SIMTE</name>
<keyword evidence="1" id="KW-0472">Membrane</keyword>
<keyword evidence="1" id="KW-0812">Transmembrane</keyword>
<feature type="transmembrane region" description="Helical" evidence="1">
    <location>
        <begin position="81"/>
        <end position="99"/>
    </location>
</feature>
<feature type="transmembrane region" description="Helical" evidence="1">
    <location>
        <begin position="12"/>
        <end position="38"/>
    </location>
</feature>
<dbReference type="Proteomes" id="UP000287296">
    <property type="component" value="Unassembled WGS sequence"/>
</dbReference>
<organism evidence="2 3">
    <name type="scientific">Siminovitchia terrae</name>
    <name type="common">Bacillus terrae</name>
    <dbReference type="NCBI Taxonomy" id="1914933"/>
    <lineage>
        <taxon>Bacteria</taxon>
        <taxon>Bacillati</taxon>
        <taxon>Bacillota</taxon>
        <taxon>Bacilli</taxon>
        <taxon>Bacillales</taxon>
        <taxon>Bacillaceae</taxon>
        <taxon>Siminovitchia</taxon>
    </lineage>
</organism>
<dbReference type="AlphaFoldDB" id="A0A429X1N9"/>
<feature type="transmembrane region" description="Helical" evidence="1">
    <location>
        <begin position="45"/>
        <end position="69"/>
    </location>
</feature>
<evidence type="ECO:0000313" key="3">
    <source>
        <dbReference type="Proteomes" id="UP000287296"/>
    </source>
</evidence>
<comment type="caution">
    <text evidence="2">The sequence shown here is derived from an EMBL/GenBank/DDBJ whole genome shotgun (WGS) entry which is preliminary data.</text>
</comment>
<proteinExistence type="predicted"/>
<evidence type="ECO:0000256" key="1">
    <source>
        <dbReference type="SAM" id="Phobius"/>
    </source>
</evidence>
<keyword evidence="1" id="KW-1133">Transmembrane helix</keyword>
<dbReference type="EMBL" id="QYTW02000035">
    <property type="protein sequence ID" value="RST57394.1"/>
    <property type="molecule type" value="Genomic_DNA"/>
</dbReference>
<sequence>MDKGFSFIISLVIYSWLFIVGDMFALTVGLFILLFLMYKAKKELFVGYAIAGIVVVSIWLFVYTSLFLLLKIPPSGSILSLLYQFSVAVVLLVLSVRYYKETK</sequence>
<protein>
    <submittedName>
        <fullName evidence="2">Uncharacterized protein</fullName>
    </submittedName>
</protein>
<reference evidence="2 3" key="1">
    <citation type="submission" date="2018-12" db="EMBL/GenBank/DDBJ databases">
        <authorList>
            <person name="Sun L."/>
            <person name="Chen Z."/>
        </authorList>
    </citation>
    <scope>NUCLEOTIDE SEQUENCE [LARGE SCALE GENOMIC DNA]</scope>
    <source>
        <strain evidence="2 3">LMG 29736</strain>
    </source>
</reference>
<evidence type="ECO:0000313" key="2">
    <source>
        <dbReference type="EMBL" id="RST57394.1"/>
    </source>
</evidence>
<gene>
    <name evidence="2" type="ORF">D5F11_023070</name>
</gene>
<accession>A0A429X1N9</accession>
<dbReference type="RefSeq" id="WP_120118548.1">
    <property type="nucleotide sequence ID" value="NZ_QYTW02000035.1"/>
</dbReference>